<evidence type="ECO:0000313" key="3">
    <source>
        <dbReference type="Proteomes" id="UP000777438"/>
    </source>
</evidence>
<dbReference type="EMBL" id="JAGPYM010000024">
    <property type="protein sequence ID" value="KAH6881124.1"/>
    <property type="molecule type" value="Genomic_DNA"/>
</dbReference>
<sequence>MENGVDEYHDRTPNGMYHEDVANGVDSNDAGTFIDSDNENRDPSAFENGQNLNSRVMNFISSQTNRDTSDSYYLFAPSFEESVKEALQNQQWSVLGILGSDNIARATLTNPLHVNELHLQQLIRDGNLVADITHTWCLIRRIADTLQHLLVDIISFRNGARDPNPESQARRLLLLEVLIPNLKYLGEFLHDPFHSHSGGI</sequence>
<dbReference type="AlphaFoldDB" id="A0A9P8VW22"/>
<evidence type="ECO:0000313" key="2">
    <source>
        <dbReference type="EMBL" id="KAH6881124.1"/>
    </source>
</evidence>
<comment type="caution">
    <text evidence="2">The sequence shown here is derived from an EMBL/GenBank/DDBJ whole genome shotgun (WGS) entry which is preliminary data.</text>
</comment>
<accession>A0A9P8VW22</accession>
<evidence type="ECO:0000256" key="1">
    <source>
        <dbReference type="SAM" id="MobiDB-lite"/>
    </source>
</evidence>
<proteinExistence type="predicted"/>
<reference evidence="2 3" key="1">
    <citation type="journal article" date="2021" name="Nat. Commun.">
        <title>Genetic determinants of endophytism in the Arabidopsis root mycobiome.</title>
        <authorList>
            <person name="Mesny F."/>
            <person name="Miyauchi S."/>
            <person name="Thiergart T."/>
            <person name="Pickel B."/>
            <person name="Atanasova L."/>
            <person name="Karlsson M."/>
            <person name="Huettel B."/>
            <person name="Barry K.W."/>
            <person name="Haridas S."/>
            <person name="Chen C."/>
            <person name="Bauer D."/>
            <person name="Andreopoulos W."/>
            <person name="Pangilinan J."/>
            <person name="LaButti K."/>
            <person name="Riley R."/>
            <person name="Lipzen A."/>
            <person name="Clum A."/>
            <person name="Drula E."/>
            <person name="Henrissat B."/>
            <person name="Kohler A."/>
            <person name="Grigoriev I.V."/>
            <person name="Martin F.M."/>
            <person name="Hacquard S."/>
        </authorList>
    </citation>
    <scope>NUCLEOTIDE SEQUENCE [LARGE SCALE GENOMIC DNA]</scope>
    <source>
        <strain evidence="2 3">MPI-CAGE-CH-0241</strain>
    </source>
</reference>
<name>A0A9P8VW22_9HYPO</name>
<dbReference type="Proteomes" id="UP000777438">
    <property type="component" value="Unassembled WGS sequence"/>
</dbReference>
<organism evidence="2 3">
    <name type="scientific">Thelonectria olida</name>
    <dbReference type="NCBI Taxonomy" id="1576542"/>
    <lineage>
        <taxon>Eukaryota</taxon>
        <taxon>Fungi</taxon>
        <taxon>Dikarya</taxon>
        <taxon>Ascomycota</taxon>
        <taxon>Pezizomycotina</taxon>
        <taxon>Sordariomycetes</taxon>
        <taxon>Hypocreomycetidae</taxon>
        <taxon>Hypocreales</taxon>
        <taxon>Nectriaceae</taxon>
        <taxon>Thelonectria</taxon>
    </lineage>
</organism>
<feature type="region of interest" description="Disordered" evidence="1">
    <location>
        <begin position="29"/>
        <end position="49"/>
    </location>
</feature>
<keyword evidence="3" id="KW-1185">Reference proteome</keyword>
<gene>
    <name evidence="2" type="ORF">B0T10DRAFT_463627</name>
</gene>
<protein>
    <submittedName>
        <fullName evidence="2">Uncharacterized protein</fullName>
    </submittedName>
</protein>